<feature type="region of interest" description="Disordered" evidence="1">
    <location>
        <begin position="1"/>
        <end position="56"/>
    </location>
</feature>
<gene>
    <name evidence="2" type="ORF">YBN1229_v1_0642</name>
</gene>
<dbReference type="EMBL" id="LN829119">
    <property type="protein sequence ID" value="CPR16085.1"/>
    <property type="molecule type" value="Genomic_DNA"/>
</dbReference>
<organism evidence="2 3">
    <name type="scientific">Candidatus Filomicrobium marinum</name>
    <dbReference type="NCBI Taxonomy" id="1608628"/>
    <lineage>
        <taxon>Bacteria</taxon>
        <taxon>Pseudomonadati</taxon>
        <taxon>Pseudomonadota</taxon>
        <taxon>Alphaproteobacteria</taxon>
        <taxon>Hyphomicrobiales</taxon>
        <taxon>Hyphomicrobiaceae</taxon>
        <taxon>Filomicrobium</taxon>
    </lineage>
</organism>
<evidence type="ECO:0000256" key="1">
    <source>
        <dbReference type="SAM" id="MobiDB-lite"/>
    </source>
</evidence>
<reference evidence="3" key="1">
    <citation type="submission" date="2015-02" db="EMBL/GenBank/DDBJ databases">
        <authorList>
            <person name="Chooi Y.-H."/>
        </authorList>
    </citation>
    <scope>NUCLEOTIDE SEQUENCE [LARGE SCALE GENOMIC DNA]</scope>
    <source>
        <strain evidence="3">strain Y</strain>
    </source>
</reference>
<evidence type="ECO:0000313" key="3">
    <source>
        <dbReference type="Proteomes" id="UP000033187"/>
    </source>
</evidence>
<dbReference type="KEGG" id="fiy:BN1229_v1_0642"/>
<dbReference type="RefSeq" id="WP_160298676.1">
    <property type="nucleotide sequence ID" value="NZ_LN829118.1"/>
</dbReference>
<name>A0A0D6JB39_9HYPH</name>
<keyword evidence="3" id="KW-1185">Reference proteome</keyword>
<protein>
    <submittedName>
        <fullName evidence="2">Uncharacterized protein</fullName>
    </submittedName>
</protein>
<dbReference type="AlphaFoldDB" id="A0A0D6JB39"/>
<feature type="compositionally biased region" description="Polar residues" evidence="1">
    <location>
        <begin position="14"/>
        <end position="23"/>
    </location>
</feature>
<evidence type="ECO:0000313" key="2">
    <source>
        <dbReference type="EMBL" id="CPR16085.1"/>
    </source>
</evidence>
<dbReference type="Proteomes" id="UP000033187">
    <property type="component" value="Chromosome 1"/>
</dbReference>
<feature type="compositionally biased region" description="Basic and acidic residues" evidence="1">
    <location>
        <begin position="1"/>
        <end position="11"/>
    </location>
</feature>
<dbReference type="KEGG" id="fil:BN1229_v1_0638"/>
<proteinExistence type="predicted"/>
<accession>A0A0D6JB39</accession>
<sequence>MTKQQKKETIAKKMSTSSDQKVGQPSDKKPAMGKNIKQMNEDVLKEEVAKKMARDS</sequence>
<feature type="compositionally biased region" description="Basic and acidic residues" evidence="1">
    <location>
        <begin position="39"/>
        <end position="56"/>
    </location>
</feature>